<evidence type="ECO:0000256" key="2">
    <source>
        <dbReference type="SAM" id="Phobius"/>
    </source>
</evidence>
<dbReference type="Pfam" id="PF03992">
    <property type="entry name" value="ABM"/>
    <property type="match status" value="1"/>
</dbReference>
<dbReference type="KEGG" id="ptaw:DW352_09140"/>
<keyword evidence="4" id="KW-0560">Oxidoreductase</keyword>
<dbReference type="PANTHER" id="PTHR40057:SF1">
    <property type="entry name" value="SLR1162 PROTEIN"/>
    <property type="match status" value="1"/>
</dbReference>
<keyword evidence="2" id="KW-1133">Transmembrane helix</keyword>
<dbReference type="PROSITE" id="PS51725">
    <property type="entry name" value="ABM"/>
    <property type="match status" value="1"/>
</dbReference>
<feature type="transmembrane region" description="Helical" evidence="2">
    <location>
        <begin position="138"/>
        <end position="157"/>
    </location>
</feature>
<dbReference type="Gene3D" id="3.30.70.100">
    <property type="match status" value="1"/>
</dbReference>
<keyword evidence="2" id="KW-0472">Membrane</keyword>
<keyword evidence="5" id="KW-1185">Reference proteome</keyword>
<dbReference type="EMBL" id="CP031417">
    <property type="protein sequence ID" value="AXK80659.1"/>
    <property type="molecule type" value="Genomic_DNA"/>
</dbReference>
<dbReference type="InterPro" id="IPR038762">
    <property type="entry name" value="ABM_predict"/>
</dbReference>
<feature type="compositionally biased region" description="Polar residues" evidence="1">
    <location>
        <begin position="1"/>
        <end position="10"/>
    </location>
</feature>
<feature type="region of interest" description="Disordered" evidence="1">
    <location>
        <begin position="1"/>
        <end position="20"/>
    </location>
</feature>
<dbReference type="InterPro" id="IPR011008">
    <property type="entry name" value="Dimeric_a/b-barrel"/>
</dbReference>
<feature type="domain" description="ABM" evidence="3">
    <location>
        <begin position="27"/>
        <end position="116"/>
    </location>
</feature>
<gene>
    <name evidence="4" type="ORF">DW352_09140</name>
</gene>
<dbReference type="Proteomes" id="UP000254889">
    <property type="component" value="Chromosome"/>
</dbReference>
<sequence length="202" mass="22973">MTVDNASRSQAPVPPGPALPMEDHAEVTLVIRHDVKADDHAAYEDWLRKIVPAAAHFPGHRGVNVIRPAKGATEYTIVLHFDTVDHLRGWLDSKERKQFIAEALPHFLGDDHVEIKTGLEFWFTPQAKPQRAAPYKQFLVTLSVIYPLTIVIPLLLHPVFDLVPVKTHAYVRQFFVDAAIVALIIYVIMPRYTRAIAKWLYR</sequence>
<keyword evidence="4" id="KW-0503">Monooxygenase</keyword>
<evidence type="ECO:0000259" key="3">
    <source>
        <dbReference type="PROSITE" id="PS51725"/>
    </source>
</evidence>
<dbReference type="InterPro" id="IPR007138">
    <property type="entry name" value="ABM_dom"/>
</dbReference>
<reference evidence="4 5" key="1">
    <citation type="submission" date="2018-07" db="EMBL/GenBank/DDBJ databases">
        <authorList>
            <person name="Quirk P.G."/>
            <person name="Krulwich T.A."/>
        </authorList>
    </citation>
    <scope>NUCLEOTIDE SEQUENCE [LARGE SCALE GENOMIC DNA]</scope>
    <source>
        <strain evidence="4 5">CC-BB4</strain>
    </source>
</reference>
<keyword evidence="2" id="KW-0812">Transmembrane</keyword>
<evidence type="ECO:0000313" key="5">
    <source>
        <dbReference type="Proteomes" id="UP000254889"/>
    </source>
</evidence>
<dbReference type="OrthoDB" id="1494254at2"/>
<dbReference type="AlphaFoldDB" id="A0A345ZUR2"/>
<evidence type="ECO:0000313" key="4">
    <source>
        <dbReference type="EMBL" id="AXK80659.1"/>
    </source>
</evidence>
<dbReference type="PANTHER" id="PTHR40057">
    <property type="entry name" value="SLR1162 PROTEIN"/>
    <property type="match status" value="1"/>
</dbReference>
<feature type="transmembrane region" description="Helical" evidence="2">
    <location>
        <begin position="169"/>
        <end position="189"/>
    </location>
</feature>
<proteinExistence type="predicted"/>
<protein>
    <submittedName>
        <fullName evidence="4">Antibiotic biosynthesis monooxygenase</fullName>
    </submittedName>
</protein>
<dbReference type="GO" id="GO:0004497">
    <property type="term" value="F:monooxygenase activity"/>
    <property type="evidence" value="ECO:0007669"/>
    <property type="project" value="UniProtKB-KW"/>
</dbReference>
<accession>A0A345ZUR2</accession>
<dbReference type="RefSeq" id="WP_115690525.1">
    <property type="nucleotide sequence ID" value="NZ_CP031417.1"/>
</dbReference>
<evidence type="ECO:0000256" key="1">
    <source>
        <dbReference type="SAM" id="MobiDB-lite"/>
    </source>
</evidence>
<organism evidence="4 5">
    <name type="scientific">Pseudolabrys taiwanensis</name>
    <dbReference type="NCBI Taxonomy" id="331696"/>
    <lineage>
        <taxon>Bacteria</taxon>
        <taxon>Pseudomonadati</taxon>
        <taxon>Pseudomonadota</taxon>
        <taxon>Alphaproteobacteria</taxon>
        <taxon>Hyphomicrobiales</taxon>
        <taxon>Xanthobacteraceae</taxon>
        <taxon>Pseudolabrys</taxon>
    </lineage>
</organism>
<dbReference type="SUPFAM" id="SSF54909">
    <property type="entry name" value="Dimeric alpha+beta barrel"/>
    <property type="match status" value="1"/>
</dbReference>
<name>A0A345ZUR2_9HYPH</name>